<comment type="caution">
    <text evidence="2">The sequence shown here is derived from an EMBL/GenBank/DDBJ whole genome shotgun (WGS) entry which is preliminary data.</text>
</comment>
<dbReference type="Proteomes" id="UP001159659">
    <property type="component" value="Unassembled WGS sequence"/>
</dbReference>
<evidence type="ECO:0000313" key="3">
    <source>
        <dbReference type="Proteomes" id="UP001159659"/>
    </source>
</evidence>
<feature type="region of interest" description="Disordered" evidence="1">
    <location>
        <begin position="88"/>
        <end position="126"/>
    </location>
</feature>
<gene>
    <name evidence="2" type="ORF">PFR002_LOCUS4294</name>
</gene>
<evidence type="ECO:0000256" key="1">
    <source>
        <dbReference type="SAM" id="MobiDB-lite"/>
    </source>
</evidence>
<accession>A0AAV0TJR3</accession>
<reference evidence="2" key="1">
    <citation type="submission" date="2022-12" db="EMBL/GenBank/DDBJ databases">
        <authorList>
            <person name="Webb A."/>
        </authorList>
    </citation>
    <scope>NUCLEOTIDE SEQUENCE</scope>
    <source>
        <strain evidence="2">Pf2</strain>
    </source>
</reference>
<feature type="region of interest" description="Disordered" evidence="1">
    <location>
        <begin position="1"/>
        <end position="65"/>
    </location>
</feature>
<dbReference type="EMBL" id="CANTFK010000663">
    <property type="protein sequence ID" value="CAI5721792.1"/>
    <property type="molecule type" value="Genomic_DNA"/>
</dbReference>
<name>A0AAV0TJR3_9STRA</name>
<sequence>MGRCKGAMQCNSKRTRRDDSQPSQSASGSETNLPSHYNVDEDPSLIVDYNKSTPFPSPRSGYEQSALMGHMSPSFEAPVLEEACMLPASEGKTSSPAPTSAATKNERATPKKAVATQLDVTSQADA</sequence>
<organism evidence="2 3">
    <name type="scientific">Peronospora farinosa</name>
    <dbReference type="NCBI Taxonomy" id="134698"/>
    <lineage>
        <taxon>Eukaryota</taxon>
        <taxon>Sar</taxon>
        <taxon>Stramenopiles</taxon>
        <taxon>Oomycota</taxon>
        <taxon>Peronosporomycetes</taxon>
        <taxon>Peronosporales</taxon>
        <taxon>Peronosporaceae</taxon>
        <taxon>Peronospora</taxon>
    </lineage>
</organism>
<feature type="compositionally biased region" description="Polar residues" evidence="1">
    <location>
        <begin position="91"/>
        <end position="103"/>
    </location>
</feature>
<feature type="compositionally biased region" description="Polar residues" evidence="1">
    <location>
        <begin position="21"/>
        <end position="35"/>
    </location>
</feature>
<dbReference type="AlphaFoldDB" id="A0AAV0TJR3"/>
<evidence type="ECO:0000313" key="2">
    <source>
        <dbReference type="EMBL" id="CAI5721792.1"/>
    </source>
</evidence>
<protein>
    <submittedName>
        <fullName evidence="2">Uncharacterized protein</fullName>
    </submittedName>
</protein>
<proteinExistence type="predicted"/>